<comment type="caution">
    <text evidence="3">The sequence shown here is derived from an EMBL/GenBank/DDBJ whole genome shotgun (WGS) entry which is preliminary data.</text>
</comment>
<dbReference type="InterPro" id="IPR018490">
    <property type="entry name" value="cNMP-bd_dom_sf"/>
</dbReference>
<accession>A0A552EBB2</accession>
<sequence>MTDAANTPLENQIEQQPMSLGTEAARNLATTTKTEPQMQGITSRWLLKLLPWVETVGGSYRVNRRLTYTVGDGRVSFSNTGAQIQVIPQELTELPLLRGFEDVEVLNALARQFVQQEFAAGDVIIQAGREADQVLLIAHGKVNKIGLGKYDDQVVLGVLADGDHFGDYALVESEDTWNVTLTAITRCTILSLPQSAFRNLVNQSEALQVQVDKFREKLSQPQNEYGEASINIASGHSGESVLPGTFADYEMNPREYELSVAQTVLQVNTRVADLYNEPMNQTEQQLRLTIEALRERQEHEMINNREFGLLHNADLKQRIFTSSGAPTPDDLDELISIVWKEPSFFLAHPRTIAAFGRECNRLGLYPTPIPVGNSAIPSWRGIPIYPCNKIPVTKERTSSIILMRAGAANQGVIGLHKTGIPDEYQPSLSVRFMGINEKAVISYLVSAYYSLAVLVPDALGILEDVEIGLTDKTLPLIPPTPAPQGRKGAKG</sequence>
<dbReference type="EMBL" id="SFBH01000151">
    <property type="protein sequence ID" value="TRU31744.1"/>
    <property type="molecule type" value="Genomic_DNA"/>
</dbReference>
<name>A0A552EBB2_MICAE</name>
<evidence type="ECO:0000313" key="3">
    <source>
        <dbReference type="EMBL" id="TRU31744.1"/>
    </source>
</evidence>
<dbReference type="CDD" id="cd00038">
    <property type="entry name" value="CAP_ED"/>
    <property type="match status" value="1"/>
</dbReference>
<dbReference type="SUPFAM" id="SSF51206">
    <property type="entry name" value="cAMP-binding domain-like"/>
    <property type="match status" value="1"/>
</dbReference>
<dbReference type="PROSITE" id="PS50042">
    <property type="entry name" value="CNMP_BINDING_3"/>
    <property type="match status" value="1"/>
</dbReference>
<dbReference type="PANTHER" id="PTHR24567">
    <property type="entry name" value="CRP FAMILY TRANSCRIPTIONAL REGULATORY PROTEIN"/>
    <property type="match status" value="1"/>
</dbReference>
<dbReference type="Pfam" id="PF00027">
    <property type="entry name" value="cNMP_binding"/>
    <property type="match status" value="1"/>
</dbReference>
<organism evidence="3 4">
    <name type="scientific">Microcystis aeruginosa Ma_MB_F_20061100_S20D</name>
    <dbReference type="NCBI Taxonomy" id="2486253"/>
    <lineage>
        <taxon>Bacteria</taxon>
        <taxon>Bacillati</taxon>
        <taxon>Cyanobacteriota</taxon>
        <taxon>Cyanophyceae</taxon>
        <taxon>Oscillatoriophycideae</taxon>
        <taxon>Chroococcales</taxon>
        <taxon>Microcystaceae</taxon>
        <taxon>Microcystis</taxon>
    </lineage>
</organism>
<dbReference type="Gene3D" id="2.60.120.10">
    <property type="entry name" value="Jelly Rolls"/>
    <property type="match status" value="1"/>
</dbReference>
<dbReference type="PANTHER" id="PTHR24567:SF74">
    <property type="entry name" value="HTH-TYPE TRANSCRIPTIONAL REGULATOR ARCR"/>
    <property type="match status" value="1"/>
</dbReference>
<feature type="compositionally biased region" description="Polar residues" evidence="1">
    <location>
        <begin position="1"/>
        <end position="19"/>
    </location>
</feature>
<feature type="region of interest" description="Disordered" evidence="1">
    <location>
        <begin position="1"/>
        <end position="20"/>
    </location>
</feature>
<gene>
    <name evidence="3" type="ORF">EWV78_19935</name>
</gene>
<dbReference type="InterPro" id="IPR045641">
    <property type="entry name" value="SrpI-like"/>
</dbReference>
<protein>
    <submittedName>
        <fullName evidence="3">Cyclic nucleotide-binding domain-containing protein</fullName>
    </submittedName>
</protein>
<dbReference type="SUPFAM" id="SSF56563">
    <property type="entry name" value="Major capsid protein gp5"/>
    <property type="match status" value="1"/>
</dbReference>
<reference evidence="3 4" key="1">
    <citation type="submission" date="2019-01" db="EMBL/GenBank/DDBJ databases">
        <title>Coherence of Microcystis species and biogeography revealed through population genomics.</title>
        <authorList>
            <person name="Perez-Carrascal O.M."/>
            <person name="Terrat Y."/>
            <person name="Giani A."/>
            <person name="Fortin N."/>
            <person name="Tromas N."/>
            <person name="Shapiro B.J."/>
        </authorList>
    </citation>
    <scope>NUCLEOTIDE SEQUENCE [LARGE SCALE GENOMIC DNA]</scope>
    <source>
        <strain evidence="3">Ma_MB_F_20061100_S20D</strain>
    </source>
</reference>
<dbReference type="InterPro" id="IPR000595">
    <property type="entry name" value="cNMP-bd_dom"/>
</dbReference>
<feature type="domain" description="Cyclic nucleotide-binding" evidence="2">
    <location>
        <begin position="104"/>
        <end position="201"/>
    </location>
</feature>
<dbReference type="GO" id="GO:0003700">
    <property type="term" value="F:DNA-binding transcription factor activity"/>
    <property type="evidence" value="ECO:0007669"/>
    <property type="project" value="TreeGrafter"/>
</dbReference>
<dbReference type="Pfam" id="PF19307">
    <property type="entry name" value="SrpI-like"/>
    <property type="match status" value="1"/>
</dbReference>
<dbReference type="SMART" id="SM00100">
    <property type="entry name" value="cNMP"/>
    <property type="match status" value="1"/>
</dbReference>
<proteinExistence type="predicted"/>
<evidence type="ECO:0000313" key="4">
    <source>
        <dbReference type="Proteomes" id="UP000315113"/>
    </source>
</evidence>
<dbReference type="NCBIfam" id="NF041163">
    <property type="entry name" value="encap_f2b"/>
    <property type="match status" value="1"/>
</dbReference>
<evidence type="ECO:0000259" key="2">
    <source>
        <dbReference type="PROSITE" id="PS50042"/>
    </source>
</evidence>
<dbReference type="GO" id="GO:0005829">
    <property type="term" value="C:cytosol"/>
    <property type="evidence" value="ECO:0007669"/>
    <property type="project" value="TreeGrafter"/>
</dbReference>
<dbReference type="Proteomes" id="UP000315113">
    <property type="component" value="Unassembled WGS sequence"/>
</dbReference>
<dbReference type="InterPro" id="IPR014710">
    <property type="entry name" value="RmlC-like_jellyroll"/>
</dbReference>
<dbReference type="InterPro" id="IPR049817">
    <property type="entry name" value="Encap_f2b"/>
</dbReference>
<dbReference type="AlphaFoldDB" id="A0A552EBB2"/>
<evidence type="ECO:0000256" key="1">
    <source>
        <dbReference type="SAM" id="MobiDB-lite"/>
    </source>
</evidence>
<dbReference type="InterPro" id="IPR050397">
    <property type="entry name" value="Env_Response_Regulators"/>
</dbReference>